<organism evidence="1 2">
    <name type="scientific">Rhodoferax lacus</name>
    <dbReference type="NCBI Taxonomy" id="2184758"/>
    <lineage>
        <taxon>Bacteria</taxon>
        <taxon>Pseudomonadati</taxon>
        <taxon>Pseudomonadota</taxon>
        <taxon>Betaproteobacteria</taxon>
        <taxon>Burkholderiales</taxon>
        <taxon>Comamonadaceae</taxon>
        <taxon>Rhodoferax</taxon>
    </lineage>
</organism>
<keyword evidence="2" id="KW-1185">Reference proteome</keyword>
<dbReference type="AlphaFoldDB" id="A0A3E1R668"/>
<evidence type="ECO:0008006" key="3">
    <source>
        <dbReference type="Google" id="ProtNLM"/>
    </source>
</evidence>
<evidence type="ECO:0000313" key="2">
    <source>
        <dbReference type="Proteomes" id="UP000260665"/>
    </source>
</evidence>
<sequence length="104" mass="10614">MILALSAGGFGVSNAQETTRQDYEFGAPAQEAQLDNLRGGFDLVKNDMQLSSAVAGNSAVNVVTGNNTIGDGAFANAGGLPMVIQNSGSNVSIQNATIVNVQLK</sequence>
<reference evidence="1 2" key="1">
    <citation type="submission" date="2018-05" db="EMBL/GenBank/DDBJ databases">
        <title>Rhodoferax soyangensis sp.nov., isolated from an oligotrophic freshwater lake.</title>
        <authorList>
            <person name="Park M."/>
        </authorList>
    </citation>
    <scope>NUCLEOTIDE SEQUENCE [LARGE SCALE GENOMIC DNA]</scope>
    <source>
        <strain evidence="1 2">IMCC26218</strain>
    </source>
</reference>
<dbReference type="Proteomes" id="UP000260665">
    <property type="component" value="Unassembled WGS sequence"/>
</dbReference>
<protein>
    <recommendedName>
        <fullName evidence="3">Carbon storage regulator</fullName>
    </recommendedName>
</protein>
<proteinExistence type="predicted"/>
<comment type="caution">
    <text evidence="1">The sequence shown here is derived from an EMBL/GenBank/DDBJ whole genome shotgun (WGS) entry which is preliminary data.</text>
</comment>
<accession>A0A3E1R668</accession>
<evidence type="ECO:0000313" key="1">
    <source>
        <dbReference type="EMBL" id="RFO94671.1"/>
    </source>
</evidence>
<dbReference type="EMBL" id="QFZK01000035">
    <property type="protein sequence ID" value="RFO94671.1"/>
    <property type="molecule type" value="Genomic_DNA"/>
</dbReference>
<gene>
    <name evidence="1" type="ORF">DIC66_22295</name>
</gene>
<name>A0A3E1R668_9BURK</name>